<accession>A0A565BEE3</accession>
<dbReference type="AlphaFoldDB" id="A0A565BEE3"/>
<proteinExistence type="predicted"/>
<keyword evidence="3" id="KW-1185">Reference proteome</keyword>
<name>A0A565BEE3_9BRAS</name>
<evidence type="ECO:0000313" key="3">
    <source>
        <dbReference type="Proteomes" id="UP000489600"/>
    </source>
</evidence>
<dbReference type="EMBL" id="CABITT030000003">
    <property type="protein sequence ID" value="VVA99671.1"/>
    <property type="molecule type" value="Genomic_DNA"/>
</dbReference>
<comment type="caution">
    <text evidence="2">The sequence shown here is derived from an EMBL/GenBank/DDBJ whole genome shotgun (WGS) entry which is preliminary data.</text>
</comment>
<feature type="region of interest" description="Disordered" evidence="1">
    <location>
        <begin position="83"/>
        <end position="104"/>
    </location>
</feature>
<dbReference type="Proteomes" id="UP000489600">
    <property type="component" value="Unassembled WGS sequence"/>
</dbReference>
<organism evidence="2 3">
    <name type="scientific">Arabis nemorensis</name>
    <dbReference type="NCBI Taxonomy" id="586526"/>
    <lineage>
        <taxon>Eukaryota</taxon>
        <taxon>Viridiplantae</taxon>
        <taxon>Streptophyta</taxon>
        <taxon>Embryophyta</taxon>
        <taxon>Tracheophyta</taxon>
        <taxon>Spermatophyta</taxon>
        <taxon>Magnoliopsida</taxon>
        <taxon>eudicotyledons</taxon>
        <taxon>Gunneridae</taxon>
        <taxon>Pentapetalae</taxon>
        <taxon>rosids</taxon>
        <taxon>malvids</taxon>
        <taxon>Brassicales</taxon>
        <taxon>Brassicaceae</taxon>
        <taxon>Arabideae</taxon>
        <taxon>Arabis</taxon>
    </lineage>
</organism>
<evidence type="ECO:0000313" key="2">
    <source>
        <dbReference type="EMBL" id="VVA99671.1"/>
    </source>
</evidence>
<reference evidence="2" key="1">
    <citation type="submission" date="2019-07" db="EMBL/GenBank/DDBJ databases">
        <authorList>
            <person name="Dittberner H."/>
        </authorList>
    </citation>
    <scope>NUCLEOTIDE SEQUENCE [LARGE SCALE GENOMIC DNA]</scope>
</reference>
<sequence length="120" mass="13127">MKKIFTANLIRMVGSKRKRCSSRFLFAGVDGIDSVQLTILFAGVDALGGSSEALLHRSVFCRLEEVSRRFLHGFANLIPGSLKTHHTQATRPRQGRSAEATSGGGEKFIGVECFKPRSAF</sequence>
<protein>
    <submittedName>
        <fullName evidence="2">Uncharacterized protein</fullName>
    </submittedName>
</protein>
<gene>
    <name evidence="2" type="ORF">ANE_LOCUS10116</name>
</gene>
<evidence type="ECO:0000256" key="1">
    <source>
        <dbReference type="SAM" id="MobiDB-lite"/>
    </source>
</evidence>